<feature type="compositionally biased region" description="Low complexity" evidence="8">
    <location>
        <begin position="789"/>
        <end position="805"/>
    </location>
</feature>
<dbReference type="GO" id="GO:0030245">
    <property type="term" value="P:cellulose catabolic process"/>
    <property type="evidence" value="ECO:0007669"/>
    <property type="project" value="UniProtKB-KW"/>
</dbReference>
<evidence type="ECO:0000256" key="8">
    <source>
        <dbReference type="SAM" id="MobiDB-lite"/>
    </source>
</evidence>
<feature type="chain" id="PRO_5018172277" description="Heterokaryon incompatibility domain-containing protein" evidence="9">
    <location>
        <begin position="17"/>
        <end position="1377"/>
    </location>
</feature>
<evidence type="ECO:0000259" key="10">
    <source>
        <dbReference type="Pfam" id="PF06985"/>
    </source>
</evidence>
<feature type="domain" description="DUF8212" evidence="11">
    <location>
        <begin position="1010"/>
        <end position="1033"/>
    </location>
</feature>
<evidence type="ECO:0000256" key="3">
    <source>
        <dbReference type="ARBA" id="ARBA00023001"/>
    </source>
</evidence>
<keyword evidence="1 9" id="KW-0732">Signal</keyword>
<name>A0A3M9YLA5_9PEZI</name>
<dbReference type="Gene3D" id="2.130.10.10">
    <property type="entry name" value="YVTN repeat-like/Quinoprotein amine dehydrogenase"/>
    <property type="match status" value="2"/>
</dbReference>
<keyword evidence="3" id="KW-0136">Cellulose degradation</keyword>
<dbReference type="InterPro" id="IPR015943">
    <property type="entry name" value="WD40/YVTN_repeat-like_dom_sf"/>
</dbReference>
<evidence type="ECO:0000256" key="5">
    <source>
        <dbReference type="ARBA" id="ARBA00023295"/>
    </source>
</evidence>
<dbReference type="Pfam" id="PF06985">
    <property type="entry name" value="HET"/>
    <property type="match status" value="1"/>
</dbReference>
<feature type="region of interest" description="Disordered" evidence="8">
    <location>
        <begin position="741"/>
        <end position="760"/>
    </location>
</feature>
<protein>
    <recommendedName>
        <fullName evidence="14">Heterokaryon incompatibility domain-containing protein</fullName>
    </recommendedName>
</protein>
<accession>A0A3M9YLA5</accession>
<evidence type="ECO:0008006" key="14">
    <source>
        <dbReference type="Google" id="ProtNLM"/>
    </source>
</evidence>
<evidence type="ECO:0000256" key="4">
    <source>
        <dbReference type="ARBA" id="ARBA00023277"/>
    </source>
</evidence>
<feature type="region of interest" description="Disordered" evidence="8">
    <location>
        <begin position="789"/>
        <end position="808"/>
    </location>
</feature>
<dbReference type="SUPFAM" id="SSF110296">
    <property type="entry name" value="Oligoxyloglucan reducing end-specific cellobiohydrolase"/>
    <property type="match status" value="2"/>
</dbReference>
<proteinExistence type="inferred from homology"/>
<dbReference type="GO" id="GO:0010411">
    <property type="term" value="P:xyloglucan metabolic process"/>
    <property type="evidence" value="ECO:0007669"/>
    <property type="project" value="TreeGrafter"/>
</dbReference>
<dbReference type="Proteomes" id="UP000267145">
    <property type="component" value="Unassembled WGS sequence"/>
</dbReference>
<keyword evidence="5" id="KW-0326">Glycosidase</keyword>
<evidence type="ECO:0000256" key="6">
    <source>
        <dbReference type="ARBA" id="ARBA00023326"/>
    </source>
</evidence>
<dbReference type="Pfam" id="PF26640">
    <property type="entry name" value="DUF8212"/>
    <property type="match status" value="1"/>
</dbReference>
<dbReference type="InterPro" id="IPR052025">
    <property type="entry name" value="Xyloglucanase_GH74"/>
</dbReference>
<evidence type="ECO:0000256" key="1">
    <source>
        <dbReference type="ARBA" id="ARBA00022729"/>
    </source>
</evidence>
<feature type="domain" description="Heterokaryon incompatibility" evidence="10">
    <location>
        <begin position="809"/>
        <end position="889"/>
    </location>
</feature>
<dbReference type="STRING" id="1051616.A0A3M9YLA5"/>
<keyword evidence="13" id="KW-1185">Reference proteome</keyword>
<dbReference type="GO" id="GO:0016798">
    <property type="term" value="F:hydrolase activity, acting on glycosyl bonds"/>
    <property type="evidence" value="ECO:0007669"/>
    <property type="project" value="UniProtKB-KW"/>
</dbReference>
<comment type="similarity">
    <text evidence="7">Belongs to the glycosyl hydrolase 74 family.</text>
</comment>
<dbReference type="PANTHER" id="PTHR43739">
    <property type="entry name" value="XYLOGLUCANASE (EUROFUNG)"/>
    <property type="match status" value="1"/>
</dbReference>
<organism evidence="12 13">
    <name type="scientific">Verticillium nonalfalfae</name>
    <dbReference type="NCBI Taxonomy" id="1051616"/>
    <lineage>
        <taxon>Eukaryota</taxon>
        <taxon>Fungi</taxon>
        <taxon>Dikarya</taxon>
        <taxon>Ascomycota</taxon>
        <taxon>Pezizomycotina</taxon>
        <taxon>Sordariomycetes</taxon>
        <taxon>Hypocreomycetidae</taxon>
        <taxon>Glomerellales</taxon>
        <taxon>Plectosphaerellaceae</taxon>
        <taxon>Verticillium</taxon>
    </lineage>
</organism>
<reference evidence="12 13" key="1">
    <citation type="submission" date="2018-10" db="EMBL/GenBank/DDBJ databases">
        <title>Genome sequence of Verticillium nonalfalfae VnAa140.</title>
        <authorList>
            <person name="Stajich J.E."/>
            <person name="Kasson M.T."/>
        </authorList>
    </citation>
    <scope>NUCLEOTIDE SEQUENCE [LARGE SCALE GENOMIC DNA]</scope>
    <source>
        <strain evidence="12 13">VnAa140</strain>
    </source>
</reference>
<dbReference type="EMBL" id="RBVV01000005">
    <property type="protein sequence ID" value="RNJ60732.1"/>
    <property type="molecule type" value="Genomic_DNA"/>
</dbReference>
<feature type="signal peptide" evidence="9">
    <location>
        <begin position="1"/>
        <end position="16"/>
    </location>
</feature>
<keyword evidence="2" id="KW-0378">Hydrolase</keyword>
<evidence type="ECO:0000256" key="9">
    <source>
        <dbReference type="SAM" id="SignalP"/>
    </source>
</evidence>
<gene>
    <name evidence="12" type="ORF">D7B24_006803</name>
</gene>
<dbReference type="GeneID" id="39610492"/>
<keyword evidence="6" id="KW-0624">Polysaccharide degradation</keyword>
<dbReference type="FunFam" id="2.130.10.10:FF:000534">
    <property type="entry name" value="Xyloglucanase Xgh74A"/>
    <property type="match status" value="1"/>
</dbReference>
<dbReference type="PANTHER" id="PTHR43739:SF2">
    <property type="entry name" value="OLIGOXYLOGLUCAN-REDUCING END-SPECIFIC XYLOGLUCANASE-RELATED"/>
    <property type="match status" value="1"/>
</dbReference>
<evidence type="ECO:0000256" key="2">
    <source>
        <dbReference type="ARBA" id="ARBA00022801"/>
    </source>
</evidence>
<dbReference type="InterPro" id="IPR058525">
    <property type="entry name" value="DUF8212"/>
</dbReference>
<keyword evidence="4" id="KW-0119">Carbohydrate metabolism</keyword>
<evidence type="ECO:0000256" key="7">
    <source>
        <dbReference type="ARBA" id="ARBA00037986"/>
    </source>
</evidence>
<comment type="caution">
    <text evidence="12">The sequence shown here is derived from an EMBL/GenBank/DDBJ whole genome shotgun (WGS) entry which is preliminary data.</text>
</comment>
<evidence type="ECO:0000313" key="12">
    <source>
        <dbReference type="EMBL" id="RNJ60732.1"/>
    </source>
</evidence>
<evidence type="ECO:0000313" key="13">
    <source>
        <dbReference type="Proteomes" id="UP000267145"/>
    </source>
</evidence>
<dbReference type="InterPro" id="IPR010730">
    <property type="entry name" value="HET"/>
</dbReference>
<dbReference type="RefSeq" id="XP_028498890.1">
    <property type="nucleotide sequence ID" value="XM_028640924.1"/>
</dbReference>
<evidence type="ECO:0000259" key="11">
    <source>
        <dbReference type="Pfam" id="PF26640"/>
    </source>
</evidence>
<sequence length="1377" mass="148968">MKVLSLLLAAASPIYAAFEWQNARMGGGGGFVPGISFHPKVKGVAYARTDIGGLYRLNADDSWTPVTDYVATHAKWNRWGIDAVALDPADANKVYAAFGMYTNSWDPNNGAIGRSSDKGQTWTFTDLPFKVGGNMPGRGTGERLAVDPNNPNIVYFGARSGNGLWKSTNGGVSFSKVTSFTNVGNFAPDPNDANGYLNDPQGLTFVTFDETSAVSGGATSRIFVGTADNVTASVYVSTNAGQTWSPVAGQPGKYFPHKARIQTAEKALYLSYSDGTGPYDGTSGSVWRYDLATSVWKDITPASGGDLYFGFGGLSVDAQKPGTLIVATLNSWYPDAQIYRSTDSGNTWSTLWKWTSYPNQEFYYSISTPKAPWIFKNFISVDTKKLGWMIEALEIDPHDSNHWLYGTGLTVYGGHDLTKWDTTHNITIESLADGIEEFAVLEVKSAPGGTELFSAVGDDSGFTFPNKNSLGTAPATVWDTPRFTSSTSVDYAGNKVANVVRVGNTGGTEQVALSGNGGNTWYIHYGAGQVAYGGAVALSADGDVVLWSSSNQGVRRSQTQGTFAAVSSLPNNALIASDKRDNTAFYAASGSTFYRSTNSATSFSTAGTLSGATVIRDIAVHPQVAGDVWVSTDAGIFHSTNGGTSFTLVSSTVTNTYQIALGRGAGTTWNLYAFGTGPQGPKLYGSADLGASWTDIQGSIAWGSIEANRLEGSGNNAGLVYVGTNGRGVFWAQGAISGGSVPPPAGTTTTAAPPAATTTTRGTTTLTSTVRASTTVVPTTVATTTRAATTTAAAPPATGTGVAAPWGQWGSSSDEVTFQEIQTEDEAAKSKKGYAKIQACCARALDYHLQYAWIDTCCIDKSSSAELSEAINSMYAWYEASTICFAYLDDVPMAGSIELHAANSPFRQSAWFTRGWTLQELIAPAEVYFISSTWSRSSLGSKTLMDSLLEEITGVKAEILRNRGKLDDASVGERMSWASRRVTTRIEDEAYCLMGIFGVCMPAIYGEGRKAFYRLQDEIMRTTPDHTIFAWSMPHGLPCPEDIGMLAPSPRMFRDFSGRRVVDHKTFVNTFPHSTNRMKPDYSITNFGLHIHLPLMKLDEFFEGYYLAFLACSPLPQAPFPQVETRLLQFVAIILRPRTDRPDGHFYRTRLGTISLPYFTISKRQADNMDSMMLWISVGSSGMPRARIGATLSSRKTTPGIVTCLYSTDPRTLPIFEPHHAAEQRPTLVKPTDPAHDEHLRLLRTSAHRYTSMIHGMYDVREDHMQCVLDFYPDGYIVLTIPPSLYPGQHRHVLVAVGVRDGRLWMAQEPTPPDFDFAATSSPEAYARFDCYNGNSVWYTAPHLVQITAPQVSGFEDPRAQVVVGNVSIAIHIRLSI</sequence>
<feature type="compositionally biased region" description="Low complexity" evidence="8">
    <location>
        <begin position="746"/>
        <end position="760"/>
    </location>
</feature>